<proteinExistence type="predicted"/>
<organism evidence="2">
    <name type="scientific">Candidatus Nitrotoga fabula</name>
    <dbReference type="NCBI Taxonomy" id="2182327"/>
    <lineage>
        <taxon>Bacteria</taxon>
        <taxon>Pseudomonadati</taxon>
        <taxon>Pseudomonadota</taxon>
        <taxon>Betaproteobacteria</taxon>
        <taxon>Nitrosomonadales</taxon>
        <taxon>Gallionellaceae</taxon>
        <taxon>Candidatus Nitrotoga</taxon>
    </lineage>
</organism>
<dbReference type="AlphaFoldDB" id="A0A2X0SHA2"/>
<dbReference type="PANTHER" id="PTHR43685:SF3">
    <property type="entry name" value="SLR2126 PROTEIN"/>
    <property type="match status" value="1"/>
</dbReference>
<gene>
    <name evidence="2" type="primary">gt2F</name>
    <name evidence="2" type="ORF">NITFAB_0785</name>
</gene>
<dbReference type="InterPro" id="IPR001173">
    <property type="entry name" value="Glyco_trans_2-like"/>
</dbReference>
<dbReference type="GO" id="GO:0016740">
    <property type="term" value="F:transferase activity"/>
    <property type="evidence" value="ECO:0007669"/>
    <property type="project" value="UniProtKB-KW"/>
</dbReference>
<feature type="domain" description="Glycosyltransferase 2-like" evidence="1">
    <location>
        <begin position="19"/>
        <end position="117"/>
    </location>
</feature>
<evidence type="ECO:0000259" key="1">
    <source>
        <dbReference type="Pfam" id="PF00535"/>
    </source>
</evidence>
<name>A0A2X0SHA2_9PROT</name>
<dbReference type="Pfam" id="PF00535">
    <property type="entry name" value="Glycos_transf_2"/>
    <property type="match status" value="1"/>
</dbReference>
<evidence type="ECO:0000313" key="2">
    <source>
        <dbReference type="EMBL" id="SPS05196.1"/>
    </source>
</evidence>
<accession>A0A2X0SHA2</accession>
<dbReference type="SUPFAM" id="SSF53448">
    <property type="entry name" value="Nucleotide-diphospho-sugar transferases"/>
    <property type="match status" value="1"/>
</dbReference>
<dbReference type="EMBL" id="LS423452">
    <property type="protein sequence ID" value="SPS05196.1"/>
    <property type="molecule type" value="Genomic_DNA"/>
</dbReference>
<protein>
    <submittedName>
        <fullName evidence="2">Putative Glycosyl transferase, gt2F</fullName>
    </submittedName>
</protein>
<reference evidence="2" key="1">
    <citation type="submission" date="2018-05" db="EMBL/GenBank/DDBJ databases">
        <authorList>
            <person name="Lanie J.A."/>
            <person name="Ng W.-L."/>
            <person name="Kazmierczak K.M."/>
            <person name="Andrzejewski T.M."/>
            <person name="Davidsen T.M."/>
            <person name="Wayne K.J."/>
            <person name="Tettelin H."/>
            <person name="Glass J.I."/>
            <person name="Rusch D."/>
            <person name="Podicherti R."/>
            <person name="Tsui H.-C.T."/>
            <person name="Winkler M.E."/>
        </authorList>
    </citation>
    <scope>NUCLEOTIDE SEQUENCE</scope>
    <source>
        <strain evidence="2">KNB</strain>
    </source>
</reference>
<dbReference type="InterPro" id="IPR050834">
    <property type="entry name" value="Glycosyltransf_2"/>
</dbReference>
<keyword evidence="2" id="KW-0808">Transferase</keyword>
<dbReference type="Gene3D" id="3.90.550.10">
    <property type="entry name" value="Spore Coat Polysaccharide Biosynthesis Protein SpsA, Chain A"/>
    <property type="match status" value="1"/>
</dbReference>
<dbReference type="PANTHER" id="PTHR43685">
    <property type="entry name" value="GLYCOSYLTRANSFERASE"/>
    <property type="match status" value="1"/>
</dbReference>
<sequence>MHPLSNQIEKPLTIVRTEVVVSTYNNPMALNYVLLALAAQRGAEFSVCIADDGSGAPTQRVIESWAGRIGRIPLRHIWQEDDGFRKNAILNKAIETSRADYLIFIDGDCVARPDFVALHISRRAEGIFLSGGMIRLPDRSTQALSEQLVASGAVFHLSWIAGQIGIRKFSTLLKAAALPAEFARILEQLSPVKRTWNGANSSAWRRDIIAVNGFDESLRYGAEDVEMGVRLTNNGIIGRHIRYSTCLLHIEHSRGYADPETVQRNKEYVREVRKRGIVWTENGMVKPAARMEKGQNCGQAPASRLQGAGVLSEVAAK</sequence>
<dbReference type="InterPro" id="IPR029044">
    <property type="entry name" value="Nucleotide-diphossugar_trans"/>
</dbReference>